<evidence type="ECO:0008006" key="11">
    <source>
        <dbReference type="Google" id="ProtNLM"/>
    </source>
</evidence>
<evidence type="ECO:0000256" key="2">
    <source>
        <dbReference type="ARBA" id="ARBA00022723"/>
    </source>
</evidence>
<feature type="domain" description="B box-type" evidence="8">
    <location>
        <begin position="160"/>
        <end position="198"/>
    </location>
</feature>
<dbReference type="InterPro" id="IPR000315">
    <property type="entry name" value="Znf_B-box"/>
</dbReference>
<dbReference type="Pfam" id="PF13445">
    <property type="entry name" value="zf-RING_UBOX"/>
    <property type="match status" value="1"/>
</dbReference>
<dbReference type="SUPFAM" id="SSF101898">
    <property type="entry name" value="NHL repeat"/>
    <property type="match status" value="1"/>
</dbReference>
<dbReference type="Pfam" id="PF22586">
    <property type="entry name" value="ANCHR-like_BBOX"/>
    <property type="match status" value="1"/>
</dbReference>
<evidence type="ECO:0000256" key="4">
    <source>
        <dbReference type="ARBA" id="ARBA00022833"/>
    </source>
</evidence>
<evidence type="ECO:0000259" key="7">
    <source>
        <dbReference type="PROSITE" id="PS50089"/>
    </source>
</evidence>
<evidence type="ECO:0000313" key="10">
    <source>
        <dbReference type="Proteomes" id="UP001217089"/>
    </source>
</evidence>
<feature type="coiled-coil region" evidence="6">
    <location>
        <begin position="321"/>
        <end position="348"/>
    </location>
</feature>
<dbReference type="InterPro" id="IPR027370">
    <property type="entry name" value="Znf-RING_euk"/>
</dbReference>
<evidence type="ECO:0000256" key="6">
    <source>
        <dbReference type="SAM" id="Coils"/>
    </source>
</evidence>
<keyword evidence="4" id="KW-0862">Zinc</keyword>
<name>A0ABQ9F2M2_TEGGR</name>
<dbReference type="InterPro" id="IPR011042">
    <property type="entry name" value="6-blade_b-propeller_TolB-like"/>
</dbReference>
<dbReference type="InterPro" id="IPR017907">
    <property type="entry name" value="Znf_RING_CS"/>
</dbReference>
<keyword evidence="2" id="KW-0479">Metal-binding</keyword>
<keyword evidence="1" id="KW-0597">Phosphoprotein</keyword>
<dbReference type="EMBL" id="JARBDR010000496">
    <property type="protein sequence ID" value="KAJ8311632.1"/>
    <property type="molecule type" value="Genomic_DNA"/>
</dbReference>
<dbReference type="SMART" id="SM00184">
    <property type="entry name" value="RING"/>
    <property type="match status" value="1"/>
</dbReference>
<evidence type="ECO:0000256" key="1">
    <source>
        <dbReference type="ARBA" id="ARBA00022553"/>
    </source>
</evidence>
<dbReference type="InterPro" id="IPR001841">
    <property type="entry name" value="Znf_RING"/>
</dbReference>
<dbReference type="CDD" id="cd19756">
    <property type="entry name" value="Bbox2"/>
    <property type="match status" value="1"/>
</dbReference>
<dbReference type="Gene3D" id="3.30.160.60">
    <property type="entry name" value="Classic Zinc Finger"/>
    <property type="match status" value="1"/>
</dbReference>
<proteinExistence type="predicted"/>
<dbReference type="SUPFAM" id="SSF57845">
    <property type="entry name" value="B-box zinc-binding domain"/>
    <property type="match status" value="1"/>
</dbReference>
<protein>
    <recommendedName>
        <fullName evidence="11">TRIM56</fullName>
    </recommendedName>
</protein>
<comment type="caution">
    <text evidence="9">The sequence shown here is derived from an EMBL/GenBank/DDBJ whole genome shotgun (WGS) entry which is preliminary data.</text>
</comment>
<reference evidence="9 10" key="1">
    <citation type="submission" date="2022-12" db="EMBL/GenBank/DDBJ databases">
        <title>Chromosome-level genome of Tegillarca granosa.</title>
        <authorList>
            <person name="Kim J."/>
        </authorList>
    </citation>
    <scope>NUCLEOTIDE SEQUENCE [LARGE SCALE GENOMIC DNA]</scope>
    <source>
        <strain evidence="9">Teg-2019</strain>
        <tissue evidence="9">Adductor muscle</tissue>
    </source>
</reference>
<dbReference type="PROSITE" id="PS00518">
    <property type="entry name" value="ZF_RING_1"/>
    <property type="match status" value="1"/>
</dbReference>
<keyword evidence="3 5" id="KW-0863">Zinc-finger</keyword>
<gene>
    <name evidence="9" type="ORF">KUTeg_010987</name>
</gene>
<dbReference type="SMART" id="SM00336">
    <property type="entry name" value="BBOX"/>
    <property type="match status" value="2"/>
</dbReference>
<dbReference type="Gene3D" id="3.30.40.10">
    <property type="entry name" value="Zinc/RING finger domain, C3HC4 (zinc finger)"/>
    <property type="match status" value="1"/>
</dbReference>
<organism evidence="9 10">
    <name type="scientific">Tegillarca granosa</name>
    <name type="common">Malaysian cockle</name>
    <name type="synonym">Anadara granosa</name>
    <dbReference type="NCBI Taxonomy" id="220873"/>
    <lineage>
        <taxon>Eukaryota</taxon>
        <taxon>Metazoa</taxon>
        <taxon>Spiralia</taxon>
        <taxon>Lophotrochozoa</taxon>
        <taxon>Mollusca</taxon>
        <taxon>Bivalvia</taxon>
        <taxon>Autobranchia</taxon>
        <taxon>Pteriomorphia</taxon>
        <taxon>Arcoida</taxon>
        <taxon>Arcoidea</taxon>
        <taxon>Arcidae</taxon>
        <taxon>Tegillarca</taxon>
    </lineage>
</organism>
<evidence type="ECO:0000313" key="9">
    <source>
        <dbReference type="EMBL" id="KAJ8311632.1"/>
    </source>
</evidence>
<accession>A0ABQ9F2M2</accession>
<dbReference type="InterPro" id="IPR013083">
    <property type="entry name" value="Znf_RING/FYVE/PHD"/>
</dbReference>
<dbReference type="PANTHER" id="PTHR25462:SF296">
    <property type="entry name" value="MEIOTIC P26, ISOFORM F"/>
    <property type="match status" value="1"/>
</dbReference>
<dbReference type="InterPro" id="IPR047153">
    <property type="entry name" value="TRIM45/56/19-like"/>
</dbReference>
<evidence type="ECO:0000256" key="3">
    <source>
        <dbReference type="ARBA" id="ARBA00022771"/>
    </source>
</evidence>
<dbReference type="PROSITE" id="PS50119">
    <property type="entry name" value="ZF_BBOX"/>
    <property type="match status" value="2"/>
</dbReference>
<evidence type="ECO:0000256" key="5">
    <source>
        <dbReference type="PROSITE-ProRule" id="PRU00024"/>
    </source>
</evidence>
<feature type="coiled-coil region" evidence="6">
    <location>
        <begin position="233"/>
        <end position="297"/>
    </location>
</feature>
<dbReference type="Proteomes" id="UP001217089">
    <property type="component" value="Unassembled WGS sequence"/>
</dbReference>
<dbReference type="SUPFAM" id="SSF57850">
    <property type="entry name" value="RING/U-box"/>
    <property type="match status" value="1"/>
</dbReference>
<evidence type="ECO:0000259" key="8">
    <source>
        <dbReference type="PROSITE" id="PS50119"/>
    </source>
</evidence>
<sequence>MPTSQTEGLSITTCPICLEEFKTPKYLPCLHSFCESCLNSYIISALKKERRGKSGKTEFHCPVCREVVTPPVPSVKYQEWAQQFPSNHLLVALMDQIKLKAKVKLCDPCKSIDDAPAVSWCLDCNEAMCQNCTSVHKRQKMSREHVLKNIDEMQTIPLVTSLQMCENHKGKTVEAFCSDHNQPCCATCVAIHHRKCDHVTTLEEAARGILKSKDLSELLQRLKDTSTINQTLIKDKMENIKTLEDQKDRIEKELQNARQRVIENFDKQHSTFMKKFSQKHSTKIQEMTDSMKEIENRDKAIKNCTNLLEVSMTQSIETHVFLEMMKVIEKEEEQIKALEQIQTKHKRIDYDFKMDKDLDKLVSCFKTVGEVDIVEHSKSLTKSYPRMVGGTILKECLPNLVSSFSVRDKCGVNSYVFGMCCMSDNKLLLPLYNGNKLAVVNANGDPSKQINVKSSMFDVTVLDPNTAVSTHGGYNTTLSFINNQTLTVNKTIDLGVNCFAITCSDNKLYIACNYKLLILDNLGNKQDEIITTGYIYGITIVTQGEKKIVYTINDTNTCHFLRSSDLQEIHRFTHLELQNPWGVTSDREGNVYIAGCTSENVLQVSSDAILIRVLLSGLAEPRAILFDDNRDILFVSYGYSSNINIYNMIKQ</sequence>
<feature type="domain" description="B box-type" evidence="8">
    <location>
        <begin position="101"/>
        <end position="150"/>
    </location>
</feature>
<dbReference type="Gene3D" id="2.120.10.30">
    <property type="entry name" value="TolB, C-terminal domain"/>
    <property type="match status" value="1"/>
</dbReference>
<dbReference type="PROSITE" id="PS50089">
    <property type="entry name" value="ZF_RING_2"/>
    <property type="match status" value="1"/>
</dbReference>
<keyword evidence="10" id="KW-1185">Reference proteome</keyword>
<dbReference type="PANTHER" id="PTHR25462">
    <property type="entry name" value="BONUS, ISOFORM C-RELATED"/>
    <property type="match status" value="1"/>
</dbReference>
<feature type="domain" description="RING-type" evidence="7">
    <location>
        <begin position="14"/>
        <end position="65"/>
    </location>
</feature>
<keyword evidence="6" id="KW-0175">Coiled coil</keyword>